<evidence type="ECO:0000256" key="7">
    <source>
        <dbReference type="ARBA" id="ARBA00023237"/>
    </source>
</evidence>
<dbReference type="SUPFAM" id="SSF56954">
    <property type="entry name" value="Outer membrane efflux proteins (OEP)"/>
    <property type="match status" value="1"/>
</dbReference>
<keyword evidence="4" id="KW-1134">Transmembrane beta strand</keyword>
<dbReference type="RefSeq" id="WP_154419949.1">
    <property type="nucleotide sequence ID" value="NZ_CP044331.1"/>
</dbReference>
<sequence>MKNRPGTARTNVSARRPFLSAVLLGGFVLAFDVPAAHAESLLSALARAYVGNPDLNQNRASVRAQDEEAPKALAGLRPKASFQAIAGAQTGAAKILAGRSAITGQRQFFTDEFISYPRGATLAVSQTIFDGGHTESAFRQAESSVLAARARLRLTEQAVLQKSAAAYMNVLRDSAIMKLRMNNISVLEQQLRVTADRFDVGAVTETDVAQAQASLAQARSALYAAQAQIKTSVAAYRQIIGDEPRRLEPARSVESLLPRLLNEAVAVALAENPGVAAALYQVDAAEQAAKKAESVLSPTLSVSAQIVNQHDSIMGIPGSRQFAAAVIGQLNVPLYQGGGEYSSIRQAKERLGQERLNADVQRDSVRASVVSSYGMLEAAKASLISGRATEMAAETALIGVRDEARTGKRTTLDVLNAQQSLLNARVAIVVAQRDVVVASYEALSAVGGLTARSLNLDVPIYDPRLHYEQIRTKWFGVDAPAFR</sequence>
<evidence type="ECO:0000256" key="2">
    <source>
        <dbReference type="ARBA" id="ARBA00007613"/>
    </source>
</evidence>
<name>A0A6B8M5D2_9HYPH</name>
<dbReference type="GO" id="GO:1990281">
    <property type="term" value="C:efflux pump complex"/>
    <property type="evidence" value="ECO:0007669"/>
    <property type="project" value="TreeGrafter"/>
</dbReference>
<dbReference type="InterPro" id="IPR051906">
    <property type="entry name" value="TolC-like"/>
</dbReference>
<dbReference type="PANTHER" id="PTHR30026">
    <property type="entry name" value="OUTER MEMBRANE PROTEIN TOLC"/>
    <property type="match status" value="1"/>
</dbReference>
<accession>A0A6B8M5D2</accession>
<dbReference type="PANTHER" id="PTHR30026:SF22">
    <property type="entry name" value="OUTER MEMBRANE EFFLUX PROTEIN"/>
    <property type="match status" value="1"/>
</dbReference>
<keyword evidence="3" id="KW-0813">Transport</keyword>
<evidence type="ECO:0000256" key="1">
    <source>
        <dbReference type="ARBA" id="ARBA00004442"/>
    </source>
</evidence>
<dbReference type="InterPro" id="IPR003423">
    <property type="entry name" value="OMP_efflux"/>
</dbReference>
<dbReference type="Pfam" id="PF02321">
    <property type="entry name" value="OEP"/>
    <property type="match status" value="2"/>
</dbReference>
<gene>
    <name evidence="8" type="ORF">F7D14_12075</name>
</gene>
<evidence type="ECO:0000313" key="9">
    <source>
        <dbReference type="Proteomes" id="UP000422569"/>
    </source>
</evidence>
<protein>
    <submittedName>
        <fullName evidence="8">TolC family outer membrane protein</fullName>
    </submittedName>
</protein>
<dbReference type="GO" id="GO:0009279">
    <property type="term" value="C:cell outer membrane"/>
    <property type="evidence" value="ECO:0007669"/>
    <property type="project" value="UniProtKB-SubCell"/>
</dbReference>
<proteinExistence type="inferred from homology"/>
<keyword evidence="6" id="KW-0472">Membrane</keyword>
<dbReference type="Proteomes" id="UP000422569">
    <property type="component" value="Chromosome"/>
</dbReference>
<evidence type="ECO:0000256" key="5">
    <source>
        <dbReference type="ARBA" id="ARBA00022692"/>
    </source>
</evidence>
<dbReference type="Gene3D" id="1.20.1600.10">
    <property type="entry name" value="Outer membrane efflux proteins (OEP)"/>
    <property type="match status" value="1"/>
</dbReference>
<evidence type="ECO:0000256" key="6">
    <source>
        <dbReference type="ARBA" id="ARBA00023136"/>
    </source>
</evidence>
<dbReference type="EMBL" id="CP044331">
    <property type="protein sequence ID" value="QGM98141.1"/>
    <property type="molecule type" value="Genomic_DNA"/>
</dbReference>
<dbReference type="InterPro" id="IPR010130">
    <property type="entry name" value="T1SS_OMP_TolC"/>
</dbReference>
<evidence type="ECO:0000256" key="3">
    <source>
        <dbReference type="ARBA" id="ARBA00022448"/>
    </source>
</evidence>
<dbReference type="KEGG" id="mpar:F7D14_12075"/>
<keyword evidence="5" id="KW-0812">Transmembrane</keyword>
<dbReference type="GO" id="GO:0015562">
    <property type="term" value="F:efflux transmembrane transporter activity"/>
    <property type="evidence" value="ECO:0007669"/>
    <property type="project" value="InterPro"/>
</dbReference>
<dbReference type="NCBIfam" id="TIGR01844">
    <property type="entry name" value="type_I_sec_TolC"/>
    <property type="match status" value="1"/>
</dbReference>
<comment type="subcellular location">
    <subcellularLocation>
        <location evidence="1">Cell outer membrane</location>
    </subcellularLocation>
</comment>
<evidence type="ECO:0000313" key="8">
    <source>
        <dbReference type="EMBL" id="QGM98141.1"/>
    </source>
</evidence>
<keyword evidence="7" id="KW-0998">Cell outer membrane</keyword>
<dbReference type="GO" id="GO:0015288">
    <property type="term" value="F:porin activity"/>
    <property type="evidence" value="ECO:0007669"/>
    <property type="project" value="TreeGrafter"/>
</dbReference>
<organism evidence="8 9">
    <name type="scientific">Methylocystis parvus</name>
    <dbReference type="NCBI Taxonomy" id="134"/>
    <lineage>
        <taxon>Bacteria</taxon>
        <taxon>Pseudomonadati</taxon>
        <taxon>Pseudomonadota</taxon>
        <taxon>Alphaproteobacteria</taxon>
        <taxon>Hyphomicrobiales</taxon>
        <taxon>Methylocystaceae</taxon>
        <taxon>Methylocystis</taxon>
    </lineage>
</organism>
<dbReference type="AlphaFoldDB" id="A0A6B8M5D2"/>
<comment type="similarity">
    <text evidence="2">Belongs to the outer membrane factor (OMF) (TC 1.B.17) family.</text>
</comment>
<reference evidence="8 9" key="1">
    <citation type="submission" date="2019-09" db="EMBL/GenBank/DDBJ databases">
        <title>Isolation and complete genome sequencing of Methylocystis species.</title>
        <authorList>
            <person name="Rumah B.L."/>
            <person name="Stead C.E."/>
            <person name="Stevens B.C."/>
            <person name="Minton N.P."/>
            <person name="Grosse-Honebrink A."/>
            <person name="Zhang Y."/>
        </authorList>
    </citation>
    <scope>NUCLEOTIDE SEQUENCE [LARGE SCALE GENOMIC DNA]</scope>
    <source>
        <strain evidence="8 9">BRCS2</strain>
    </source>
</reference>
<keyword evidence="9" id="KW-1185">Reference proteome</keyword>
<evidence type="ECO:0000256" key="4">
    <source>
        <dbReference type="ARBA" id="ARBA00022452"/>
    </source>
</evidence>